<dbReference type="AlphaFoldDB" id="A0AAJ7S885"/>
<reference evidence="9 10" key="1">
    <citation type="submission" date="2025-04" db="UniProtKB">
        <authorList>
            <consortium name="RefSeq"/>
        </authorList>
    </citation>
    <scope>IDENTIFICATION</scope>
    <source>
        <tissue evidence="9 10">Whole body</tissue>
    </source>
</reference>
<dbReference type="Pfam" id="PF09805">
    <property type="entry name" value="Nop25"/>
    <property type="match status" value="1"/>
</dbReference>
<dbReference type="RefSeq" id="XP_026673303.1">
    <property type="nucleotide sequence ID" value="XM_026817502.1"/>
</dbReference>
<evidence type="ECO:0000313" key="8">
    <source>
        <dbReference type="Proteomes" id="UP000694925"/>
    </source>
</evidence>
<evidence type="ECO:0000256" key="4">
    <source>
        <dbReference type="ARBA" id="ARBA00023054"/>
    </source>
</evidence>
<dbReference type="PANTHER" id="PTHR14577">
    <property type="entry name" value="NUCLEOLAR PROTEIN 12"/>
    <property type="match status" value="1"/>
</dbReference>
<feature type="region of interest" description="Disordered" evidence="7">
    <location>
        <begin position="1"/>
        <end position="22"/>
    </location>
</feature>
<evidence type="ECO:0000256" key="5">
    <source>
        <dbReference type="ARBA" id="ARBA00023242"/>
    </source>
</evidence>
<keyword evidence="5" id="KW-0539">Nucleus</keyword>
<dbReference type="CTD" id="326214"/>
<evidence type="ECO:0000256" key="2">
    <source>
        <dbReference type="ARBA" id="ARBA00007175"/>
    </source>
</evidence>
<dbReference type="GO" id="GO:0019843">
    <property type="term" value="F:rRNA binding"/>
    <property type="evidence" value="ECO:0007669"/>
    <property type="project" value="TreeGrafter"/>
</dbReference>
<dbReference type="InterPro" id="IPR019186">
    <property type="entry name" value="Nucleolar_protein_12"/>
</dbReference>
<dbReference type="KEGG" id="ccal:108629722"/>
<dbReference type="RefSeq" id="XP_017888046.2">
    <property type="nucleotide sequence ID" value="XM_018032557.2"/>
</dbReference>
<keyword evidence="8" id="KW-1185">Reference proteome</keyword>
<evidence type="ECO:0000313" key="9">
    <source>
        <dbReference type="RefSeq" id="XP_017888046.2"/>
    </source>
</evidence>
<comment type="similarity">
    <text evidence="2">Belongs to the RRP17 family.</text>
</comment>
<evidence type="ECO:0000313" key="10">
    <source>
        <dbReference type="RefSeq" id="XP_026673303.1"/>
    </source>
</evidence>
<dbReference type="GO" id="GO:0005730">
    <property type="term" value="C:nucleolus"/>
    <property type="evidence" value="ECO:0007669"/>
    <property type="project" value="UniProtKB-SubCell"/>
</dbReference>
<feature type="coiled-coil region" evidence="6">
    <location>
        <begin position="43"/>
        <end position="71"/>
    </location>
</feature>
<dbReference type="PANTHER" id="PTHR14577:SF0">
    <property type="entry name" value="NUCLEOLAR PROTEIN 12"/>
    <property type="match status" value="1"/>
</dbReference>
<organism evidence="8 10">
    <name type="scientific">Ceratina calcarata</name>
    <dbReference type="NCBI Taxonomy" id="156304"/>
    <lineage>
        <taxon>Eukaryota</taxon>
        <taxon>Metazoa</taxon>
        <taxon>Ecdysozoa</taxon>
        <taxon>Arthropoda</taxon>
        <taxon>Hexapoda</taxon>
        <taxon>Insecta</taxon>
        <taxon>Pterygota</taxon>
        <taxon>Neoptera</taxon>
        <taxon>Endopterygota</taxon>
        <taxon>Hymenoptera</taxon>
        <taxon>Apocrita</taxon>
        <taxon>Aculeata</taxon>
        <taxon>Apoidea</taxon>
        <taxon>Anthophila</taxon>
        <taxon>Apidae</taxon>
        <taxon>Ceratina</taxon>
        <taxon>Zadontomerus</taxon>
    </lineage>
</organism>
<proteinExistence type="inferred from homology"/>
<sequence>MAKTKMQPKLLNVNRTPHRPKKRKKITLVFDETKRKEFLQGFRKRKLQRQQRAKEELQKQLKEEKKRIKHEVTYIRYL</sequence>
<comment type="subcellular location">
    <subcellularLocation>
        <location evidence="1">Nucleus</location>
        <location evidence="1">Nucleolus</location>
    </subcellularLocation>
</comment>
<accession>A0AAJ7S885</accession>
<name>A0AAJ7S885_9HYME</name>
<dbReference type="GeneID" id="108629722"/>
<protein>
    <recommendedName>
        <fullName evidence="3">Nucleolar protein 12</fullName>
    </recommendedName>
</protein>
<evidence type="ECO:0000256" key="3">
    <source>
        <dbReference type="ARBA" id="ARBA00015520"/>
    </source>
</evidence>
<keyword evidence="4 6" id="KW-0175">Coiled coil</keyword>
<evidence type="ECO:0000256" key="7">
    <source>
        <dbReference type="SAM" id="MobiDB-lite"/>
    </source>
</evidence>
<dbReference type="Proteomes" id="UP000694925">
    <property type="component" value="Unplaced"/>
</dbReference>
<evidence type="ECO:0000256" key="1">
    <source>
        <dbReference type="ARBA" id="ARBA00004604"/>
    </source>
</evidence>
<evidence type="ECO:0000256" key="6">
    <source>
        <dbReference type="SAM" id="Coils"/>
    </source>
</evidence>
<gene>
    <name evidence="9 10" type="primary">LOC108629722</name>
</gene>